<accession>A0A0D1YWF5</accession>
<organism evidence="1 2">
    <name type="scientific">Exophiala spinifera</name>
    <dbReference type="NCBI Taxonomy" id="91928"/>
    <lineage>
        <taxon>Eukaryota</taxon>
        <taxon>Fungi</taxon>
        <taxon>Dikarya</taxon>
        <taxon>Ascomycota</taxon>
        <taxon>Pezizomycotina</taxon>
        <taxon>Eurotiomycetes</taxon>
        <taxon>Chaetothyriomycetidae</taxon>
        <taxon>Chaetothyriales</taxon>
        <taxon>Herpotrichiellaceae</taxon>
        <taxon>Exophiala</taxon>
    </lineage>
</organism>
<dbReference type="VEuPathDB" id="FungiDB:PV08_00194"/>
<dbReference type="EMBL" id="KN847492">
    <property type="protein sequence ID" value="KIW19621.1"/>
    <property type="molecule type" value="Genomic_DNA"/>
</dbReference>
<dbReference type="HOGENOM" id="CLU_3087227_0_0_1"/>
<dbReference type="RefSeq" id="XP_016239837.1">
    <property type="nucleotide sequence ID" value="XM_016374561.1"/>
</dbReference>
<name>A0A0D1YWF5_9EURO</name>
<dbReference type="Proteomes" id="UP000053328">
    <property type="component" value="Unassembled WGS sequence"/>
</dbReference>
<evidence type="ECO:0000313" key="2">
    <source>
        <dbReference type="Proteomes" id="UP000053328"/>
    </source>
</evidence>
<protein>
    <submittedName>
        <fullName evidence="1">Uncharacterized protein</fullName>
    </submittedName>
</protein>
<evidence type="ECO:0000313" key="1">
    <source>
        <dbReference type="EMBL" id="KIW19621.1"/>
    </source>
</evidence>
<dbReference type="AlphaFoldDB" id="A0A0D1YWF5"/>
<gene>
    <name evidence="1" type="ORF">PV08_00194</name>
</gene>
<reference evidence="1 2" key="1">
    <citation type="submission" date="2015-01" db="EMBL/GenBank/DDBJ databases">
        <title>The Genome Sequence of Exophiala spinifera CBS89968.</title>
        <authorList>
            <consortium name="The Broad Institute Genomics Platform"/>
            <person name="Cuomo C."/>
            <person name="de Hoog S."/>
            <person name="Gorbushina A."/>
            <person name="Stielow B."/>
            <person name="Teixiera M."/>
            <person name="Abouelleil A."/>
            <person name="Chapman S.B."/>
            <person name="Priest M."/>
            <person name="Young S.K."/>
            <person name="Wortman J."/>
            <person name="Nusbaum C."/>
            <person name="Birren B."/>
        </authorList>
    </citation>
    <scope>NUCLEOTIDE SEQUENCE [LARGE SCALE GENOMIC DNA]</scope>
    <source>
        <strain evidence="1 2">CBS 89968</strain>
    </source>
</reference>
<dbReference type="GeneID" id="27327277"/>
<proteinExistence type="predicted"/>
<keyword evidence="2" id="KW-1185">Reference proteome</keyword>
<dbReference type="OrthoDB" id="9876299at2759"/>
<sequence>MGKAGADFFGMGRDVLITLEESIGGMTKVIDAATRETASGKNLTHEGKEDPY</sequence>